<organism evidence="1 2">
    <name type="scientific">Babesia microti (strain RI)</name>
    <dbReference type="NCBI Taxonomy" id="1133968"/>
    <lineage>
        <taxon>Eukaryota</taxon>
        <taxon>Sar</taxon>
        <taxon>Alveolata</taxon>
        <taxon>Apicomplexa</taxon>
        <taxon>Aconoidasida</taxon>
        <taxon>Piroplasmida</taxon>
        <taxon>Babesiidae</taxon>
        <taxon>Babesia</taxon>
    </lineage>
</organism>
<evidence type="ECO:0000313" key="2">
    <source>
        <dbReference type="Proteomes" id="UP000002899"/>
    </source>
</evidence>
<name>A0A1R4AA81_BABMR</name>
<dbReference type="VEuPathDB" id="PiroplasmaDB:BMR1_02g01335"/>
<reference evidence="1 2" key="3">
    <citation type="journal article" date="2016" name="Sci. Rep.">
        <title>Genome-wide diversity and gene expression profiling of Babesia microti isolates identify polymorphic genes that mediate host-pathogen interactions.</title>
        <authorList>
            <person name="Silva J.C."/>
            <person name="Cornillot E."/>
            <person name="McCracken C."/>
            <person name="Usmani-Brown S."/>
            <person name="Dwivedi A."/>
            <person name="Ifeonu O.O."/>
            <person name="Crabtree J."/>
            <person name="Gotia H.T."/>
            <person name="Virji A.Z."/>
            <person name="Reynes C."/>
            <person name="Colinge J."/>
            <person name="Kumar V."/>
            <person name="Lawres L."/>
            <person name="Pazzi J.E."/>
            <person name="Pablo J.V."/>
            <person name="Hung C."/>
            <person name="Brancato J."/>
            <person name="Kumari P."/>
            <person name="Orvis J."/>
            <person name="Tretina K."/>
            <person name="Chibucos M."/>
            <person name="Ott S."/>
            <person name="Sadzewicz L."/>
            <person name="Sengamalay N."/>
            <person name="Shetty A.C."/>
            <person name="Su Q."/>
            <person name="Tallon L."/>
            <person name="Fraser C.M."/>
            <person name="Frutos R."/>
            <person name="Molina D.M."/>
            <person name="Krause P.J."/>
            <person name="Ben Mamoun C."/>
        </authorList>
    </citation>
    <scope>NUCLEOTIDE SEQUENCE [LARGE SCALE GENOMIC DNA]</scope>
    <source>
        <strain evidence="1 2">RI</strain>
    </source>
</reference>
<accession>A0A1R4AA81</accession>
<dbReference type="InterPro" id="IPR056326">
    <property type="entry name" value="ISD11"/>
</dbReference>
<dbReference type="AlphaFoldDB" id="A0A1R4AA81"/>
<reference evidence="1 2" key="2">
    <citation type="journal article" date="2013" name="PLoS ONE">
        <title>Whole genome mapping and re-organization of the nuclear and mitochondrial genomes of Babesia microti isolates.</title>
        <authorList>
            <person name="Cornillot E."/>
            <person name="Dassouli A."/>
            <person name="Garg A."/>
            <person name="Pachikara N."/>
            <person name="Randazzo S."/>
            <person name="Depoix D."/>
            <person name="Carcy B."/>
            <person name="Delbecq S."/>
            <person name="Frutos R."/>
            <person name="Silva J.C."/>
            <person name="Sutton R."/>
            <person name="Krause P.J."/>
            <person name="Mamoun C.B."/>
        </authorList>
    </citation>
    <scope>NUCLEOTIDE SEQUENCE [LARGE SCALE GENOMIC DNA]</scope>
    <source>
        <strain evidence="1 2">RI</strain>
    </source>
</reference>
<dbReference type="EMBL" id="FO082872">
    <property type="protein sequence ID" value="SJK85894.1"/>
    <property type="molecule type" value="Genomic_DNA"/>
</dbReference>
<reference evidence="1 2" key="1">
    <citation type="journal article" date="2012" name="Nucleic Acids Res.">
        <title>Sequencing of the smallest Apicomplexan genome from the human pathogen Babesia microti.</title>
        <authorList>
            <person name="Cornillot E."/>
            <person name="Hadj-Kaddour K."/>
            <person name="Dassouli A."/>
            <person name="Noel B."/>
            <person name="Ranwez V."/>
            <person name="Vacherie B."/>
            <person name="Augagneur Y."/>
            <person name="Bres V."/>
            <person name="Duclos A."/>
            <person name="Randazzo S."/>
            <person name="Carcy B."/>
            <person name="Debierre-Grockiego F."/>
            <person name="Delbecq S."/>
            <person name="Moubri-Menage K."/>
            <person name="Shams-Eldin H."/>
            <person name="Usmani-Brown S."/>
            <person name="Bringaud F."/>
            <person name="Wincker P."/>
            <person name="Vivares C.P."/>
            <person name="Schwarz R.T."/>
            <person name="Schetters T.P."/>
            <person name="Krause P.J."/>
            <person name="Gorenflot A."/>
            <person name="Berry V."/>
            <person name="Barbe V."/>
            <person name="Ben Mamoun C."/>
        </authorList>
    </citation>
    <scope>NUCLEOTIDE SEQUENCE [LARGE SCALE GENOMIC DNA]</scope>
    <source>
        <strain evidence="1 2">RI</strain>
    </source>
</reference>
<sequence length="83" mass="9908">MNIGLETLKKSYLRLIRSAVKFKDDNYKDYFINKSRRMYRDAIRNNTNLEDLLLNSSQLEGVLLRQATIFNQYNDCEIKIDKN</sequence>
<keyword evidence="2" id="KW-1185">Reference proteome</keyword>
<dbReference type="GeneID" id="24424052"/>
<dbReference type="Proteomes" id="UP000002899">
    <property type="component" value="Chromosome II"/>
</dbReference>
<proteinExistence type="predicted"/>
<gene>
    <name evidence="1" type="ORF">BMR1_02g01335</name>
</gene>
<dbReference type="Pfam" id="PF23511">
    <property type="entry name" value="Microp_apicomplexa_7"/>
    <property type="match status" value="1"/>
</dbReference>
<protein>
    <submittedName>
        <fullName evidence="1">Protein ISD11, putative (ISD11)</fullName>
    </submittedName>
</protein>
<evidence type="ECO:0000313" key="1">
    <source>
        <dbReference type="EMBL" id="SJK85894.1"/>
    </source>
</evidence>
<dbReference type="RefSeq" id="XP_021338105.1">
    <property type="nucleotide sequence ID" value="XM_021483150.1"/>
</dbReference>
<dbReference type="KEGG" id="bmic:BMR1_02g01335"/>